<keyword evidence="17" id="KW-0675">Receptor</keyword>
<comment type="catalytic activity">
    <reaction evidence="19">
        <text>L-threonyl-[receptor-protein] + ATP = O-phospho-L-threonyl-[receptor-protein] + ADP + H(+)</text>
        <dbReference type="Rhea" id="RHEA:44880"/>
        <dbReference type="Rhea" id="RHEA-COMP:11024"/>
        <dbReference type="Rhea" id="RHEA-COMP:11025"/>
        <dbReference type="ChEBI" id="CHEBI:15378"/>
        <dbReference type="ChEBI" id="CHEBI:30013"/>
        <dbReference type="ChEBI" id="CHEBI:30616"/>
        <dbReference type="ChEBI" id="CHEBI:61977"/>
        <dbReference type="ChEBI" id="CHEBI:456216"/>
        <dbReference type="EC" id="2.7.11.30"/>
    </reaction>
</comment>
<keyword evidence="8" id="KW-0812">Transmembrane</keyword>
<dbReference type="InterPro" id="IPR008271">
    <property type="entry name" value="Ser/Thr_kinase_AS"/>
</dbReference>
<dbReference type="CDD" id="cd14143">
    <property type="entry name" value="STKc_TGFbR1_ACVR1b_ACVR1c"/>
    <property type="match status" value="1"/>
</dbReference>
<evidence type="ECO:0000256" key="6">
    <source>
        <dbReference type="ARBA" id="ARBA00022527"/>
    </source>
</evidence>
<dbReference type="InterPro" id="IPR045860">
    <property type="entry name" value="Snake_toxin-like_sf"/>
</dbReference>
<dbReference type="PROSITE" id="PS00108">
    <property type="entry name" value="PROTEIN_KINASE_ST"/>
    <property type="match status" value="1"/>
</dbReference>
<dbReference type="GO" id="GO:0005886">
    <property type="term" value="C:plasma membrane"/>
    <property type="evidence" value="ECO:0007669"/>
    <property type="project" value="TreeGrafter"/>
</dbReference>
<evidence type="ECO:0000256" key="20">
    <source>
        <dbReference type="PROSITE-ProRule" id="PRU10141"/>
    </source>
</evidence>
<evidence type="ECO:0000256" key="5">
    <source>
        <dbReference type="ARBA" id="ARBA00012401"/>
    </source>
</evidence>
<evidence type="ECO:0000256" key="10">
    <source>
        <dbReference type="ARBA" id="ARBA00022729"/>
    </source>
</evidence>
<dbReference type="SUPFAM" id="SSF57302">
    <property type="entry name" value="Snake toxin-like"/>
    <property type="match status" value="1"/>
</dbReference>
<keyword evidence="15" id="KW-1133">Transmembrane helix</keyword>
<comment type="cofactor">
    <cofactor evidence="2">
        <name>Mg(2+)</name>
        <dbReference type="ChEBI" id="CHEBI:18420"/>
    </cofactor>
</comment>
<dbReference type="GO" id="GO:0043235">
    <property type="term" value="C:receptor complex"/>
    <property type="evidence" value="ECO:0007669"/>
    <property type="project" value="TreeGrafter"/>
</dbReference>
<protein>
    <recommendedName>
        <fullName evidence="5">receptor protein serine/threonine kinase</fullName>
        <ecNumber evidence="5">2.7.11.30</ecNumber>
    </recommendedName>
</protein>
<keyword evidence="10" id="KW-0732">Signal</keyword>
<proteinExistence type="inferred from homology"/>
<dbReference type="PROSITE" id="PS00107">
    <property type="entry name" value="PROTEIN_KINASE_ATP"/>
    <property type="match status" value="1"/>
</dbReference>
<keyword evidence="12" id="KW-0418">Kinase</keyword>
<dbReference type="Gene3D" id="2.10.60.10">
    <property type="entry name" value="CD59"/>
    <property type="match status" value="1"/>
</dbReference>
<dbReference type="SUPFAM" id="SSF56112">
    <property type="entry name" value="Protein kinase-like (PK-like)"/>
    <property type="match status" value="1"/>
</dbReference>
<evidence type="ECO:0000256" key="15">
    <source>
        <dbReference type="ARBA" id="ARBA00022989"/>
    </source>
</evidence>
<comment type="subcellular location">
    <subcellularLocation>
        <location evidence="3">Membrane</location>
        <topology evidence="3">Single-pass type I membrane protein</topology>
    </subcellularLocation>
</comment>
<name>A0A3Q4HWK7_NEOBR</name>
<sequence length="405" mass="46185">MLLQMFCYVSAALWCNCTTPLCKKSDFQCETDGACRASTIFSNGKQQHSRGCIPQEDLVPPGKPIYCLGVEGYLYTQCCYTDYCNSIDLKVPTGLPLFVQRTVARTIVLQEIIGKGRFGEVWRGRWRGGDVAVKIFSSREERSWFREAEIYQTIMLRHENILGFIAADNKDNGTWTQLWLVSDYHEYGSLFDYLNRYSVTTEETIKLALSAANGLAHLHMEILGTQGKPGIAHRDLKSKNILVKKNCTCAIADLGLAVRHDSATDTIDIAPNQRVGTNRYMAPEVLDETINTRHFESFKCADIYALGLVYWEIARRCNSGGIHQEYQLPYYDLVPSDPSIEEMRKVVCDQKLRPNIPNWWQNYEALRIMGKIMRECWYANGAARLTALRIKKTLSQLSIQEDIKI</sequence>
<dbReference type="Gene3D" id="1.10.510.10">
    <property type="entry name" value="Transferase(Phosphotransferase) domain 1"/>
    <property type="match status" value="1"/>
</dbReference>
<keyword evidence="13 20" id="KW-0067">ATP-binding</keyword>
<dbReference type="InterPro" id="IPR001245">
    <property type="entry name" value="Ser-Thr/Tyr_kinase_cat_dom"/>
</dbReference>
<feature type="binding site" evidence="20">
    <location>
        <position position="134"/>
    </location>
    <ligand>
        <name>ATP</name>
        <dbReference type="ChEBI" id="CHEBI:30616"/>
    </ligand>
</feature>
<dbReference type="Pfam" id="PF01064">
    <property type="entry name" value="Activin_recp"/>
    <property type="match status" value="1"/>
</dbReference>
<evidence type="ECO:0000256" key="4">
    <source>
        <dbReference type="ARBA" id="ARBA00009605"/>
    </source>
</evidence>
<evidence type="ECO:0000259" key="22">
    <source>
        <dbReference type="PROSITE" id="PS50011"/>
    </source>
</evidence>
<dbReference type="Bgee" id="ENSNBRG00000016935">
    <property type="expression patterns" value="Expressed in brain and 2 other cell types or tissues"/>
</dbReference>
<dbReference type="PANTHER" id="PTHR23255:SF22">
    <property type="entry name" value="ACTIVIN RECEPTOR TYPE-1B"/>
    <property type="match status" value="1"/>
</dbReference>
<dbReference type="PROSITE" id="PS50011">
    <property type="entry name" value="PROTEIN_KINASE_DOM"/>
    <property type="match status" value="1"/>
</dbReference>
<evidence type="ECO:0000256" key="7">
    <source>
        <dbReference type="ARBA" id="ARBA00022679"/>
    </source>
</evidence>
<evidence type="ECO:0000256" key="13">
    <source>
        <dbReference type="ARBA" id="ARBA00022840"/>
    </source>
</evidence>
<evidence type="ECO:0000256" key="21">
    <source>
        <dbReference type="RuleBase" id="RU000304"/>
    </source>
</evidence>
<keyword evidence="7" id="KW-0808">Transferase</keyword>
<evidence type="ECO:0000256" key="11">
    <source>
        <dbReference type="ARBA" id="ARBA00022741"/>
    </source>
</evidence>
<comment type="catalytic activity">
    <reaction evidence="18">
        <text>L-seryl-[receptor-protein] + ATP = O-phospho-L-seryl-[receptor-protein] + ADP + H(+)</text>
        <dbReference type="Rhea" id="RHEA:18673"/>
        <dbReference type="Rhea" id="RHEA-COMP:11022"/>
        <dbReference type="Rhea" id="RHEA-COMP:11023"/>
        <dbReference type="ChEBI" id="CHEBI:15378"/>
        <dbReference type="ChEBI" id="CHEBI:29999"/>
        <dbReference type="ChEBI" id="CHEBI:30616"/>
        <dbReference type="ChEBI" id="CHEBI:83421"/>
        <dbReference type="ChEBI" id="CHEBI:456216"/>
        <dbReference type="EC" id="2.7.11.30"/>
    </reaction>
</comment>
<comment type="cofactor">
    <cofactor evidence="1">
        <name>Mn(2+)</name>
        <dbReference type="ChEBI" id="CHEBI:29035"/>
    </cofactor>
</comment>
<keyword evidence="11 20" id="KW-0547">Nucleotide-binding</keyword>
<reference evidence="23" key="2">
    <citation type="submission" date="2025-09" db="UniProtKB">
        <authorList>
            <consortium name="Ensembl"/>
        </authorList>
    </citation>
    <scope>IDENTIFICATION</scope>
</reference>
<dbReference type="GO" id="GO:0071363">
    <property type="term" value="P:cellular response to growth factor stimulus"/>
    <property type="evidence" value="ECO:0007669"/>
    <property type="project" value="TreeGrafter"/>
</dbReference>
<evidence type="ECO:0000256" key="16">
    <source>
        <dbReference type="ARBA" id="ARBA00023136"/>
    </source>
</evidence>
<keyword evidence="16" id="KW-0472">Membrane</keyword>
<dbReference type="GO" id="GO:0046872">
    <property type="term" value="F:metal ion binding"/>
    <property type="evidence" value="ECO:0007669"/>
    <property type="project" value="UniProtKB-KW"/>
</dbReference>
<dbReference type="InterPro" id="IPR011009">
    <property type="entry name" value="Kinase-like_dom_sf"/>
</dbReference>
<evidence type="ECO:0000313" key="23">
    <source>
        <dbReference type="Ensembl" id="ENSNBRP00000022087.1"/>
    </source>
</evidence>
<dbReference type="GeneTree" id="ENSGT00940000157032"/>
<evidence type="ECO:0000256" key="3">
    <source>
        <dbReference type="ARBA" id="ARBA00004479"/>
    </source>
</evidence>
<dbReference type="FunFam" id="1.10.510.10:FF:000045">
    <property type="entry name" value="Receptor protein serine/threonine kinase"/>
    <property type="match status" value="1"/>
</dbReference>
<dbReference type="Gene3D" id="3.30.200.20">
    <property type="entry name" value="Phosphorylase Kinase, domain 1"/>
    <property type="match status" value="1"/>
</dbReference>
<dbReference type="OMA" id="RDMIEMT"/>
<evidence type="ECO:0000256" key="18">
    <source>
        <dbReference type="ARBA" id="ARBA00047681"/>
    </source>
</evidence>
<evidence type="ECO:0000256" key="12">
    <source>
        <dbReference type="ARBA" id="ARBA00022777"/>
    </source>
</evidence>
<dbReference type="InterPro" id="IPR017441">
    <property type="entry name" value="Protein_kinase_ATP_BS"/>
</dbReference>
<keyword evidence="6 21" id="KW-0723">Serine/threonine-protein kinase</keyword>
<dbReference type="PANTHER" id="PTHR23255">
    <property type="entry name" value="TRANSFORMING GROWTH FACTOR-BETA RECEPTOR TYPE I AND II"/>
    <property type="match status" value="1"/>
</dbReference>
<dbReference type="GO" id="GO:0004675">
    <property type="term" value="F:transmembrane receptor protein serine/threonine kinase activity"/>
    <property type="evidence" value="ECO:0007669"/>
    <property type="project" value="UniProtKB-EC"/>
</dbReference>
<feature type="domain" description="Protein kinase" evidence="22">
    <location>
        <begin position="107"/>
        <end position="399"/>
    </location>
</feature>
<dbReference type="FunFam" id="3.30.200.20:FF:000023">
    <property type="entry name" value="Receptor protein serine/threonine kinase"/>
    <property type="match status" value="1"/>
</dbReference>
<evidence type="ECO:0000256" key="8">
    <source>
        <dbReference type="ARBA" id="ARBA00022692"/>
    </source>
</evidence>
<keyword evidence="24" id="KW-1185">Reference proteome</keyword>
<keyword evidence="9" id="KW-0479">Metal-binding</keyword>
<dbReference type="AlphaFoldDB" id="A0A3Q4HWK7"/>
<dbReference type="Pfam" id="PF07714">
    <property type="entry name" value="PK_Tyr_Ser-Thr"/>
    <property type="match status" value="1"/>
</dbReference>
<evidence type="ECO:0000256" key="1">
    <source>
        <dbReference type="ARBA" id="ARBA00001936"/>
    </source>
</evidence>
<dbReference type="InterPro" id="IPR000719">
    <property type="entry name" value="Prot_kinase_dom"/>
</dbReference>
<dbReference type="EC" id="2.7.11.30" evidence="5"/>
<dbReference type="Ensembl" id="ENSNBRT00000022672.1">
    <property type="protein sequence ID" value="ENSNBRP00000022087.1"/>
    <property type="gene ID" value="ENSNBRG00000016935.1"/>
</dbReference>
<accession>A0A3Q4HWK7</accession>
<dbReference type="GO" id="GO:0005524">
    <property type="term" value="F:ATP binding"/>
    <property type="evidence" value="ECO:0007669"/>
    <property type="project" value="UniProtKB-UniRule"/>
</dbReference>
<evidence type="ECO:0000256" key="14">
    <source>
        <dbReference type="ARBA" id="ARBA00022842"/>
    </source>
</evidence>
<keyword evidence="14" id="KW-0460">Magnesium</keyword>
<comment type="similarity">
    <text evidence="4">Belongs to the protein kinase superfamily. TKL Ser/Thr protein kinase family. TGFB receptor subfamily.</text>
</comment>
<evidence type="ECO:0000256" key="2">
    <source>
        <dbReference type="ARBA" id="ARBA00001946"/>
    </source>
</evidence>
<dbReference type="InterPro" id="IPR000333">
    <property type="entry name" value="TGFB_receptor"/>
</dbReference>
<reference evidence="23" key="1">
    <citation type="submission" date="2025-08" db="UniProtKB">
        <authorList>
            <consortium name="Ensembl"/>
        </authorList>
    </citation>
    <scope>IDENTIFICATION</scope>
</reference>
<dbReference type="SMART" id="SM00220">
    <property type="entry name" value="S_TKc"/>
    <property type="match status" value="1"/>
</dbReference>
<dbReference type="InterPro" id="IPR000472">
    <property type="entry name" value="Activin_recp"/>
</dbReference>
<evidence type="ECO:0000256" key="19">
    <source>
        <dbReference type="ARBA" id="ARBA00048773"/>
    </source>
</evidence>
<dbReference type="STRING" id="32507.ENSNBRP00000022087"/>
<evidence type="ECO:0000313" key="24">
    <source>
        <dbReference type="Proteomes" id="UP000261580"/>
    </source>
</evidence>
<evidence type="ECO:0000256" key="17">
    <source>
        <dbReference type="ARBA" id="ARBA00023170"/>
    </source>
</evidence>
<evidence type="ECO:0000256" key="9">
    <source>
        <dbReference type="ARBA" id="ARBA00022723"/>
    </source>
</evidence>
<organism evidence="23 24">
    <name type="scientific">Neolamprologus brichardi</name>
    <name type="common">Fairy cichlid</name>
    <name type="synonym">Lamprologus brichardi</name>
    <dbReference type="NCBI Taxonomy" id="32507"/>
    <lineage>
        <taxon>Eukaryota</taxon>
        <taxon>Metazoa</taxon>
        <taxon>Chordata</taxon>
        <taxon>Craniata</taxon>
        <taxon>Vertebrata</taxon>
        <taxon>Euteleostomi</taxon>
        <taxon>Actinopterygii</taxon>
        <taxon>Neopterygii</taxon>
        <taxon>Teleostei</taxon>
        <taxon>Neoteleostei</taxon>
        <taxon>Acanthomorphata</taxon>
        <taxon>Ovalentaria</taxon>
        <taxon>Cichlomorphae</taxon>
        <taxon>Cichliformes</taxon>
        <taxon>Cichlidae</taxon>
        <taxon>African cichlids</taxon>
        <taxon>Pseudocrenilabrinae</taxon>
        <taxon>Lamprologini</taxon>
        <taxon>Neolamprologus</taxon>
    </lineage>
</organism>
<dbReference type="Proteomes" id="UP000261580">
    <property type="component" value="Unassembled WGS sequence"/>
</dbReference>